<evidence type="ECO:0000256" key="2">
    <source>
        <dbReference type="SAM" id="SignalP"/>
    </source>
</evidence>
<keyword evidence="1" id="KW-1133">Transmembrane helix</keyword>
<feature type="chain" id="PRO_5036413375" evidence="2">
    <location>
        <begin position="19"/>
        <end position="660"/>
    </location>
</feature>
<dbReference type="AlphaFoldDB" id="A0A816YX37"/>
<feature type="transmembrane region" description="Helical" evidence="1">
    <location>
        <begin position="205"/>
        <end position="231"/>
    </location>
</feature>
<gene>
    <name evidence="3" type="ORF">CJN711_LOCUS38478</name>
    <name evidence="4" type="ORF">MBJ925_LOCUS34221</name>
</gene>
<dbReference type="Proteomes" id="UP000663824">
    <property type="component" value="Unassembled WGS sequence"/>
</dbReference>
<organism evidence="4 5">
    <name type="scientific">Rotaria magnacalcarata</name>
    <dbReference type="NCBI Taxonomy" id="392030"/>
    <lineage>
        <taxon>Eukaryota</taxon>
        <taxon>Metazoa</taxon>
        <taxon>Spiralia</taxon>
        <taxon>Gnathifera</taxon>
        <taxon>Rotifera</taxon>
        <taxon>Eurotatoria</taxon>
        <taxon>Bdelloidea</taxon>
        <taxon>Philodinida</taxon>
        <taxon>Philodinidae</taxon>
        <taxon>Rotaria</taxon>
    </lineage>
</organism>
<feature type="signal peptide" evidence="2">
    <location>
        <begin position="1"/>
        <end position="18"/>
    </location>
</feature>
<evidence type="ECO:0000256" key="1">
    <source>
        <dbReference type="SAM" id="Phobius"/>
    </source>
</evidence>
<reference evidence="4" key="1">
    <citation type="submission" date="2021-02" db="EMBL/GenBank/DDBJ databases">
        <authorList>
            <person name="Nowell W R."/>
        </authorList>
    </citation>
    <scope>NUCLEOTIDE SEQUENCE</scope>
</reference>
<proteinExistence type="predicted"/>
<dbReference type="EMBL" id="CAJNRE010018755">
    <property type="protein sequence ID" value="CAF2178414.1"/>
    <property type="molecule type" value="Genomic_DNA"/>
</dbReference>
<accession>A0A816YX37</accession>
<keyword evidence="1" id="KW-0472">Membrane</keyword>
<evidence type="ECO:0000313" key="4">
    <source>
        <dbReference type="EMBL" id="CAF2178414.1"/>
    </source>
</evidence>
<keyword evidence="1" id="KW-0812">Transmembrane</keyword>
<evidence type="ECO:0000313" key="5">
    <source>
        <dbReference type="Proteomes" id="UP000663824"/>
    </source>
</evidence>
<dbReference type="Proteomes" id="UP000663855">
    <property type="component" value="Unassembled WGS sequence"/>
</dbReference>
<sequence length="660" mass="72844">MALIKVFVLSCFALVICGLSIERDSSSKQINPAKRTISSYDSTITLTLTTSSLKYLRIGGRSSNYYYATSEITISISGTYTFTSSSSFSAFCYLYANSFNRSNAQSNLVVQRSSSSSSTGVVSAQFSVYLPHDATSSKRKRATSTYILVGTTENENVTGALSVTLATSLATTAVSTATSTASSGSSNTDKLIGIIVGSVAGGISALLVLFACANALILLCFFCCCFTGYAIRFSKAYVHTGLPIHGNTAPMVFQSGSFTGYYWNNDQWSEPHDLTLSFHPEGKYVVHGKGKDSIGAFVATGNYSPKTLKMTLSKKYRNKLETAPKRNDHHFIAAKYDPEMPQRVRELLEEVGDNPVLKIQLGRTPVLAVLVLFLNLASSWKFSDKQLALGYDEIYHNYLLVTIQNNKKTNVLQTMVHNSKDTIPSTVYKLEKAHRVRLMKPVFPTEFVDLYDIPLTRNRMFTLNRLITTASNIDKHFYTYDAGNNNMCQTFVENIVDINGLIANIVDNATRIALKPQDAKALVATLGSRSDIVKRITDLGGKLDKWVFDRKIIWKKPMKKEFALIGNMQVKVLDETSTNNADDLLSSSFDNTALNGMVDTIIENTDDAFNAVLAMEENEKKAKQKRLIIIIISILIAIVLIGAAVAVGYFIWRKRNSTLN</sequence>
<protein>
    <submittedName>
        <fullName evidence="4">Uncharacterized protein</fullName>
    </submittedName>
</protein>
<keyword evidence="2" id="KW-0732">Signal</keyword>
<feature type="transmembrane region" description="Helical" evidence="1">
    <location>
        <begin position="627"/>
        <end position="652"/>
    </location>
</feature>
<dbReference type="EMBL" id="CAJNOV010018827">
    <property type="protein sequence ID" value="CAF1624591.1"/>
    <property type="molecule type" value="Genomic_DNA"/>
</dbReference>
<evidence type="ECO:0000313" key="3">
    <source>
        <dbReference type="EMBL" id="CAF1624591.1"/>
    </source>
</evidence>
<comment type="caution">
    <text evidence="4">The sequence shown here is derived from an EMBL/GenBank/DDBJ whole genome shotgun (WGS) entry which is preliminary data.</text>
</comment>
<name>A0A816YX37_9BILA</name>